<feature type="transmembrane region" description="Helical" evidence="6">
    <location>
        <begin position="61"/>
        <end position="80"/>
    </location>
</feature>
<dbReference type="EMBL" id="AP020512">
    <property type="protein sequence ID" value="BBN67757.1"/>
    <property type="molecule type" value="Genomic_DNA"/>
</dbReference>
<evidence type="ECO:0000256" key="5">
    <source>
        <dbReference type="ARBA" id="ARBA00023136"/>
    </source>
</evidence>
<keyword evidence="3 6" id="KW-0812">Transmembrane</keyword>
<comment type="similarity">
    <text evidence="2">Belongs to the multi antimicrobial extrusion (MATE) (TC 2.A.66.1) family.</text>
</comment>
<protein>
    <submittedName>
        <fullName evidence="7">MATE efflux family protein</fullName>
    </submittedName>
</protein>
<dbReference type="InterPro" id="IPR044644">
    <property type="entry name" value="DinF-like"/>
</dbReference>
<evidence type="ECO:0000313" key="7">
    <source>
        <dbReference type="EMBL" id="BBN67757.1"/>
    </source>
</evidence>
<feature type="transmembrane region" description="Helical" evidence="6">
    <location>
        <begin position="30"/>
        <end position="49"/>
    </location>
</feature>
<keyword evidence="5 6" id="KW-0472">Membrane</keyword>
<feature type="transmembrane region" description="Helical" evidence="6">
    <location>
        <begin position="101"/>
        <end position="124"/>
    </location>
</feature>
<sequence>NGWLGDITNGKPERTDGVTERKQLSSVSTALLLSVGIGIFEAVGLTYAHSCRTLSLSGPSGIGGFLLGTTLAVLTTLTLGTSMAARQGPVAMAAHQICIQVWLAVSLLTDAMAASGQALIATYLCKGEYKIVKEVADSVLKKKNQLNSSHHPKIKFSHATFNHDPTSSGSEAEINDPLDQISAVKHHLQYMSKATDWWESKCDIHGQVMGNLANKLNKAYAGEVKQTLKAKSRSKELESLKLKLEEREKNAVEKFTQSEEYNHEMVECFNNGFEMFRDYASVILPDYNWSEIDVAGVWQVLNMGAEGMAHHSLVHAARRKDKDMDLLMDL</sequence>
<dbReference type="AlphaFoldDB" id="A0A5H2XH53"/>
<dbReference type="PANTHER" id="PTHR42893:SF45">
    <property type="entry name" value="PROTEIN DETOXIFICATION 45, CHLOROPLASTIC"/>
    <property type="match status" value="1"/>
</dbReference>
<evidence type="ECO:0000256" key="4">
    <source>
        <dbReference type="ARBA" id="ARBA00022989"/>
    </source>
</evidence>
<evidence type="ECO:0000256" key="2">
    <source>
        <dbReference type="ARBA" id="ARBA00010199"/>
    </source>
</evidence>
<evidence type="ECO:0000256" key="3">
    <source>
        <dbReference type="ARBA" id="ARBA00022692"/>
    </source>
</evidence>
<gene>
    <name evidence="7" type="ORF">Prudu_175S000200</name>
</gene>
<dbReference type="GO" id="GO:0009507">
    <property type="term" value="C:chloroplast"/>
    <property type="evidence" value="ECO:0007669"/>
    <property type="project" value="TreeGrafter"/>
</dbReference>
<reference evidence="7" key="1">
    <citation type="journal article" date="2019" name="Science">
        <title>Mutation of a bHLH transcription factor allowed almond domestication.</title>
        <authorList>
            <person name="Sanchez-Perez R."/>
            <person name="Pavan S."/>
            <person name="Mazzeo R."/>
            <person name="Moldovan C."/>
            <person name="Aiese Cigliano R."/>
            <person name="Del Cueto J."/>
            <person name="Ricciardi F."/>
            <person name="Lotti C."/>
            <person name="Ricciardi L."/>
            <person name="Dicenta F."/>
            <person name="Lopez-Marques R.L."/>
            <person name="Lindberg Moller B."/>
        </authorList>
    </citation>
    <scope>NUCLEOTIDE SEQUENCE</scope>
</reference>
<accession>A0A5H2XH53</accession>
<proteinExistence type="inferred from homology"/>
<evidence type="ECO:0000256" key="1">
    <source>
        <dbReference type="ARBA" id="ARBA00004141"/>
    </source>
</evidence>
<dbReference type="PANTHER" id="PTHR42893">
    <property type="entry name" value="PROTEIN DETOXIFICATION 44, CHLOROPLASTIC-RELATED"/>
    <property type="match status" value="1"/>
</dbReference>
<evidence type="ECO:0000256" key="6">
    <source>
        <dbReference type="SAM" id="Phobius"/>
    </source>
</evidence>
<feature type="non-terminal residue" evidence="7">
    <location>
        <position position="330"/>
    </location>
</feature>
<organism evidence="7">
    <name type="scientific">Prunus dulcis</name>
    <name type="common">Almond</name>
    <name type="synonym">Amygdalus dulcis</name>
    <dbReference type="NCBI Taxonomy" id="3755"/>
    <lineage>
        <taxon>Eukaryota</taxon>
        <taxon>Viridiplantae</taxon>
        <taxon>Streptophyta</taxon>
        <taxon>Embryophyta</taxon>
        <taxon>Tracheophyta</taxon>
        <taxon>Spermatophyta</taxon>
        <taxon>Magnoliopsida</taxon>
        <taxon>eudicotyledons</taxon>
        <taxon>Gunneridae</taxon>
        <taxon>Pentapetalae</taxon>
        <taxon>rosids</taxon>
        <taxon>fabids</taxon>
        <taxon>Rosales</taxon>
        <taxon>Rosaceae</taxon>
        <taxon>Amygdaloideae</taxon>
        <taxon>Amygdaleae</taxon>
        <taxon>Prunus</taxon>
    </lineage>
</organism>
<name>A0A5H2XH53_PRUDU</name>
<dbReference type="GO" id="GO:0016020">
    <property type="term" value="C:membrane"/>
    <property type="evidence" value="ECO:0007669"/>
    <property type="project" value="UniProtKB-SubCell"/>
</dbReference>
<keyword evidence="4 6" id="KW-1133">Transmembrane helix</keyword>
<comment type="subcellular location">
    <subcellularLocation>
        <location evidence="1">Membrane</location>
        <topology evidence="1">Multi-pass membrane protein</topology>
    </subcellularLocation>
</comment>
<feature type="non-terminal residue" evidence="7">
    <location>
        <position position="1"/>
    </location>
</feature>